<accession>A0AAN7AF92</accession>
<dbReference type="AlphaFoldDB" id="A0AAN7AF92"/>
<organism evidence="3 4">
    <name type="scientific">Podospora australis</name>
    <dbReference type="NCBI Taxonomy" id="1536484"/>
    <lineage>
        <taxon>Eukaryota</taxon>
        <taxon>Fungi</taxon>
        <taxon>Dikarya</taxon>
        <taxon>Ascomycota</taxon>
        <taxon>Pezizomycotina</taxon>
        <taxon>Sordariomycetes</taxon>
        <taxon>Sordariomycetidae</taxon>
        <taxon>Sordariales</taxon>
        <taxon>Podosporaceae</taxon>
        <taxon>Podospora</taxon>
    </lineage>
</organism>
<evidence type="ECO:0000313" key="4">
    <source>
        <dbReference type="Proteomes" id="UP001302126"/>
    </source>
</evidence>
<dbReference type="Proteomes" id="UP001302126">
    <property type="component" value="Unassembled WGS sequence"/>
</dbReference>
<name>A0AAN7AF92_9PEZI</name>
<dbReference type="SUPFAM" id="SSF81383">
    <property type="entry name" value="F-box domain"/>
    <property type="match status" value="2"/>
</dbReference>
<reference evidence="3" key="1">
    <citation type="journal article" date="2023" name="Mol. Phylogenet. Evol.">
        <title>Genome-scale phylogeny and comparative genomics of the fungal order Sordariales.</title>
        <authorList>
            <person name="Hensen N."/>
            <person name="Bonometti L."/>
            <person name="Westerberg I."/>
            <person name="Brannstrom I.O."/>
            <person name="Guillou S."/>
            <person name="Cros-Aarteil S."/>
            <person name="Calhoun S."/>
            <person name="Haridas S."/>
            <person name="Kuo A."/>
            <person name="Mondo S."/>
            <person name="Pangilinan J."/>
            <person name="Riley R."/>
            <person name="LaButti K."/>
            <person name="Andreopoulos B."/>
            <person name="Lipzen A."/>
            <person name="Chen C."/>
            <person name="Yan M."/>
            <person name="Daum C."/>
            <person name="Ng V."/>
            <person name="Clum A."/>
            <person name="Steindorff A."/>
            <person name="Ohm R.A."/>
            <person name="Martin F."/>
            <person name="Silar P."/>
            <person name="Natvig D.O."/>
            <person name="Lalanne C."/>
            <person name="Gautier V."/>
            <person name="Ament-Velasquez S.L."/>
            <person name="Kruys A."/>
            <person name="Hutchinson M.I."/>
            <person name="Powell A.J."/>
            <person name="Barry K."/>
            <person name="Miller A.N."/>
            <person name="Grigoriev I.V."/>
            <person name="Debuchy R."/>
            <person name="Gladieux P."/>
            <person name="Hiltunen Thoren M."/>
            <person name="Johannesson H."/>
        </authorList>
    </citation>
    <scope>NUCLEOTIDE SEQUENCE</scope>
    <source>
        <strain evidence="3">PSN309</strain>
    </source>
</reference>
<proteinExistence type="predicted"/>
<gene>
    <name evidence="3" type="ORF">QBC35DRAFT_501470</name>
</gene>
<dbReference type="InterPro" id="IPR001810">
    <property type="entry name" value="F-box_dom"/>
</dbReference>
<keyword evidence="4" id="KW-1185">Reference proteome</keyword>
<evidence type="ECO:0000259" key="2">
    <source>
        <dbReference type="PROSITE" id="PS50181"/>
    </source>
</evidence>
<dbReference type="Pfam" id="PF00646">
    <property type="entry name" value="F-box"/>
    <property type="match status" value="2"/>
</dbReference>
<dbReference type="EMBL" id="MU864425">
    <property type="protein sequence ID" value="KAK4186396.1"/>
    <property type="molecule type" value="Genomic_DNA"/>
</dbReference>
<feature type="compositionally biased region" description="Low complexity" evidence="1">
    <location>
        <begin position="1"/>
        <end position="18"/>
    </location>
</feature>
<feature type="region of interest" description="Disordered" evidence="1">
    <location>
        <begin position="1"/>
        <end position="25"/>
    </location>
</feature>
<sequence length="701" mass="80269">MSTTATITSTVTTTTFTISPPPPQPVPVKTAPKLTLPSLPIDVLFALSSHMDYASIMYLSQTCRSLYSTLNADKLASLSSRQEFYQKAEHFPQHAHEYVCFTCWKFLPVTYFGDTQRTKRQGKFTKREKFRQRRVCFPCAAVNRKYQHMMPVRKLGVKYYPCHPCGIFLLENEKEGHKCYPRDDSVSLSRTSEGKDSVENFLLPPKKESPFERLPLDLQKKIFGYSQYGDLLKLKQTSRYFHQNLNPGRDCPSIFSKWNFLQEVSKDKNRRRPGHYETYKSCHGCFRVLGSGMFYYHQWWLSDEDARDRPGGSRKCYDCFRDLHHPLLKDKERLERFNRGKACQWCDCLRDTAEREEDCEGCVVHKVKSEGRKRVRDARQAQRAETEVEIYILWSPDEENTDIAGWFGEVETEVLGGMELTARVEDKVKRVRRRNLWEWAPRPSVEDKEGVGEVLDGMFFRMEQEKVREARLAERAVVQEEIDSLLSPSGEEGEENDFAAWFRGVEEEVVTEWEETGQVQTKVKWSRAQKMWEWSPRREDDDGGIGLCLENLWFRMEQEVDDSLEEEAMLALLVDEGAEEVSANAERKDQSVSVEETPAAVADGVPAEPTVKDSVEVLAQATSIDVAMATADEDKERVAEAILAEALGADNDGEAGPSVVGQQSMQAVVNAEYWNSQAEAELFKNITTDDLLRVGMGTLEV</sequence>
<dbReference type="CDD" id="cd09917">
    <property type="entry name" value="F-box_SF"/>
    <property type="match status" value="1"/>
</dbReference>
<protein>
    <recommendedName>
        <fullName evidence="2">F-box domain-containing protein</fullName>
    </recommendedName>
</protein>
<comment type="caution">
    <text evidence="3">The sequence shown here is derived from an EMBL/GenBank/DDBJ whole genome shotgun (WGS) entry which is preliminary data.</text>
</comment>
<dbReference type="InterPro" id="IPR036047">
    <property type="entry name" value="F-box-like_dom_sf"/>
</dbReference>
<reference evidence="3" key="2">
    <citation type="submission" date="2023-05" db="EMBL/GenBank/DDBJ databases">
        <authorList>
            <consortium name="Lawrence Berkeley National Laboratory"/>
            <person name="Steindorff A."/>
            <person name="Hensen N."/>
            <person name="Bonometti L."/>
            <person name="Westerberg I."/>
            <person name="Brannstrom I.O."/>
            <person name="Guillou S."/>
            <person name="Cros-Aarteil S."/>
            <person name="Calhoun S."/>
            <person name="Haridas S."/>
            <person name="Kuo A."/>
            <person name="Mondo S."/>
            <person name="Pangilinan J."/>
            <person name="Riley R."/>
            <person name="Labutti K."/>
            <person name="Andreopoulos B."/>
            <person name="Lipzen A."/>
            <person name="Chen C."/>
            <person name="Yanf M."/>
            <person name="Daum C."/>
            <person name="Ng V."/>
            <person name="Clum A."/>
            <person name="Ohm R."/>
            <person name="Martin F."/>
            <person name="Silar P."/>
            <person name="Natvig D."/>
            <person name="Lalanne C."/>
            <person name="Gautier V."/>
            <person name="Ament-Velasquez S.L."/>
            <person name="Kruys A."/>
            <person name="Hutchinson M.I."/>
            <person name="Powell A.J."/>
            <person name="Barry K."/>
            <person name="Miller A.N."/>
            <person name="Grigoriev I.V."/>
            <person name="Debuchy R."/>
            <person name="Gladieux P."/>
            <person name="Thoren M.H."/>
            <person name="Johannesson H."/>
        </authorList>
    </citation>
    <scope>NUCLEOTIDE SEQUENCE</scope>
    <source>
        <strain evidence="3">PSN309</strain>
    </source>
</reference>
<evidence type="ECO:0000313" key="3">
    <source>
        <dbReference type="EMBL" id="KAK4186396.1"/>
    </source>
</evidence>
<dbReference type="PROSITE" id="PS50181">
    <property type="entry name" value="FBOX"/>
    <property type="match status" value="1"/>
</dbReference>
<feature type="domain" description="F-box" evidence="2">
    <location>
        <begin position="33"/>
        <end position="88"/>
    </location>
</feature>
<evidence type="ECO:0000256" key="1">
    <source>
        <dbReference type="SAM" id="MobiDB-lite"/>
    </source>
</evidence>